<sequence>MYFSVPIEVDSLPMLSEPDLYAFRGYLPEIIEDVMKTIGQSGVDNVRCVMRIIEDRLVATRNLTSIECGAWGAGHGFPKFDKFNNLVGFFWHWDVIHFERGSEAVAEYASKLWEYHNPHSPRRKKVARPALFMESDVRLMQWEKNGQCAFEWSCNGYTVCFVIHGGFFRDYAEWMSCRDSLQAHELRVLEEGVASIASIPSGGWGLVGPADRMYPTAKPQPCPKRHGKYEALNPVGEDPEHKSQSSRYPTAQKPNPYTYCGCDSSSPPIQEGNDRQHDNINPFEHSHKAQESPHRPTTGLSHSDQAGLVDVERGPVHQHASLAAPQSPSRPRYTAKQLDEIETTANHIELFRLTVSLFERSLVNFEEVAREARMQRAAEQRIPTIKESESQHRDPYGPAHECAPPQYKSLGRTEGTLTARESISSPRASYSHHEQRAHPPPTTVNPFASTCHQARSGNEIPVSPSQQPARTIRASSTGTCGDLRGSTTPRYQAYAEDSQEDSPQPRPGSWRDV</sequence>
<feature type="region of interest" description="Disordered" evidence="1">
    <location>
        <begin position="387"/>
        <end position="410"/>
    </location>
</feature>
<dbReference type="Proteomes" id="UP000249619">
    <property type="component" value="Unassembled WGS sequence"/>
</dbReference>
<dbReference type="AlphaFoldDB" id="A0A364MWP6"/>
<feature type="compositionally biased region" description="Polar residues" evidence="1">
    <location>
        <begin position="444"/>
        <end position="456"/>
    </location>
</feature>
<feature type="region of interest" description="Disordered" evidence="1">
    <location>
        <begin position="215"/>
        <end position="303"/>
    </location>
</feature>
<proteinExistence type="predicted"/>
<dbReference type="EMBL" id="QGDH01000126">
    <property type="protein sequence ID" value="RAR05749.1"/>
    <property type="molecule type" value="Genomic_DNA"/>
</dbReference>
<keyword evidence="3" id="KW-1185">Reference proteome</keyword>
<dbReference type="OrthoDB" id="3690506at2759"/>
<evidence type="ECO:0000313" key="2">
    <source>
        <dbReference type="EMBL" id="RAR05749.1"/>
    </source>
</evidence>
<evidence type="ECO:0000256" key="1">
    <source>
        <dbReference type="SAM" id="MobiDB-lite"/>
    </source>
</evidence>
<gene>
    <name evidence="2" type="ORF">DDE83_007209</name>
</gene>
<feature type="compositionally biased region" description="Polar residues" evidence="1">
    <location>
        <begin position="463"/>
        <end position="490"/>
    </location>
</feature>
<feature type="compositionally biased region" description="Basic and acidic residues" evidence="1">
    <location>
        <begin position="272"/>
        <end position="294"/>
    </location>
</feature>
<organism evidence="2 3">
    <name type="scientific">Stemphylium lycopersici</name>
    <name type="common">Tomato gray leaf spot disease fungus</name>
    <name type="synonym">Thyrospora lycopersici</name>
    <dbReference type="NCBI Taxonomy" id="183478"/>
    <lineage>
        <taxon>Eukaryota</taxon>
        <taxon>Fungi</taxon>
        <taxon>Dikarya</taxon>
        <taxon>Ascomycota</taxon>
        <taxon>Pezizomycotina</taxon>
        <taxon>Dothideomycetes</taxon>
        <taxon>Pleosporomycetidae</taxon>
        <taxon>Pleosporales</taxon>
        <taxon>Pleosporineae</taxon>
        <taxon>Pleosporaceae</taxon>
        <taxon>Stemphylium</taxon>
    </lineage>
</organism>
<comment type="caution">
    <text evidence="2">The sequence shown here is derived from an EMBL/GenBank/DDBJ whole genome shotgun (WGS) entry which is preliminary data.</text>
</comment>
<name>A0A364MWP6_STELY</name>
<feature type="compositionally biased region" description="Polar residues" evidence="1">
    <location>
        <begin position="245"/>
        <end position="255"/>
    </location>
</feature>
<feature type="region of interest" description="Disordered" evidence="1">
    <location>
        <begin position="422"/>
        <end position="513"/>
    </location>
</feature>
<evidence type="ECO:0000313" key="3">
    <source>
        <dbReference type="Proteomes" id="UP000249619"/>
    </source>
</evidence>
<protein>
    <submittedName>
        <fullName evidence="2">Uncharacterized protein</fullName>
    </submittedName>
</protein>
<reference evidence="3" key="1">
    <citation type="submission" date="2018-05" db="EMBL/GenBank/DDBJ databases">
        <title>Draft genome sequence of Stemphylium lycopersici strain CIDEFI 213.</title>
        <authorList>
            <person name="Medina R."/>
            <person name="Franco M.E.E."/>
            <person name="Lucentini C.G."/>
            <person name="Saparrat M.C.N."/>
            <person name="Balatti P.A."/>
        </authorList>
    </citation>
    <scope>NUCLEOTIDE SEQUENCE [LARGE SCALE GENOMIC DNA]</scope>
    <source>
        <strain evidence="3">CIDEFI 213</strain>
    </source>
</reference>
<accession>A0A364MWP6</accession>